<protein>
    <submittedName>
        <fullName evidence="2">Uncharacterized protein</fullName>
    </submittedName>
</protein>
<dbReference type="HOGENOM" id="CLU_1008564_0_0_1"/>
<dbReference type="EMBL" id="CH981527">
    <property type="protein sequence ID" value="EDK45140.1"/>
    <property type="molecule type" value="Genomic_DNA"/>
</dbReference>
<keyword evidence="3" id="KW-1185">Reference proteome</keyword>
<evidence type="ECO:0000313" key="2">
    <source>
        <dbReference type="EMBL" id="EDK45140.1"/>
    </source>
</evidence>
<feature type="region of interest" description="Disordered" evidence="1">
    <location>
        <begin position="1"/>
        <end position="174"/>
    </location>
</feature>
<accession>A5E132</accession>
<dbReference type="KEGG" id="lel:PVL30_002816"/>
<dbReference type="VEuPathDB" id="FungiDB:LELG_03319"/>
<proteinExistence type="predicted"/>
<sequence>MEANAVMTRSATKGGKQIATTRSGAYDPLKKTHDALKNSKLSKDLQKQAKVEKKNNHLFNKDENPQEKEDVDPNQSIRFIDEDLPMDEGGDDPDYVYEEPTKADLPFNPTTTSMEKELDKLAQEDKPDPEEEMKNFLESEPTIKDADRTLVDNQTKEEVSKKPENLDDEVEDDGIYDPIIGKFNATEHQPLDQDDEMEDLEEDLSKQNIGLLRRKRTSKYDITDKQSYYNQLIRKNITSSIPLGDILGICPDFRKFLHDSTKGTLVAREGPVKSSQ</sequence>
<feature type="compositionally biased region" description="Basic and acidic residues" evidence="1">
    <location>
        <begin position="28"/>
        <end position="68"/>
    </location>
</feature>
<name>A5E132_LODEL</name>
<gene>
    <name evidence="2" type="ORF">LELG_03319</name>
</gene>
<feature type="compositionally biased region" description="Acidic residues" evidence="1">
    <location>
        <begin position="82"/>
        <end position="97"/>
    </location>
</feature>
<organism evidence="2 3">
    <name type="scientific">Lodderomyces elongisporus (strain ATCC 11503 / CBS 2605 / JCM 1781 / NBRC 1676 / NRRL YB-4239)</name>
    <name type="common">Yeast</name>
    <name type="synonym">Saccharomyces elongisporus</name>
    <dbReference type="NCBI Taxonomy" id="379508"/>
    <lineage>
        <taxon>Eukaryota</taxon>
        <taxon>Fungi</taxon>
        <taxon>Dikarya</taxon>
        <taxon>Ascomycota</taxon>
        <taxon>Saccharomycotina</taxon>
        <taxon>Pichiomycetes</taxon>
        <taxon>Debaryomycetaceae</taxon>
        <taxon>Candida/Lodderomyces clade</taxon>
        <taxon>Lodderomyces</taxon>
    </lineage>
</organism>
<evidence type="ECO:0000256" key="1">
    <source>
        <dbReference type="SAM" id="MobiDB-lite"/>
    </source>
</evidence>
<reference evidence="2 3" key="1">
    <citation type="journal article" date="2009" name="Nature">
        <title>Evolution of pathogenicity and sexual reproduction in eight Candida genomes.</title>
        <authorList>
            <person name="Butler G."/>
            <person name="Rasmussen M.D."/>
            <person name="Lin M.F."/>
            <person name="Santos M.A."/>
            <person name="Sakthikumar S."/>
            <person name="Munro C.A."/>
            <person name="Rheinbay E."/>
            <person name="Grabherr M."/>
            <person name="Forche A."/>
            <person name="Reedy J.L."/>
            <person name="Agrafioti I."/>
            <person name="Arnaud M.B."/>
            <person name="Bates S."/>
            <person name="Brown A.J."/>
            <person name="Brunke S."/>
            <person name="Costanzo M.C."/>
            <person name="Fitzpatrick D.A."/>
            <person name="de Groot P.W."/>
            <person name="Harris D."/>
            <person name="Hoyer L.L."/>
            <person name="Hube B."/>
            <person name="Klis F.M."/>
            <person name="Kodira C."/>
            <person name="Lennard N."/>
            <person name="Logue M.E."/>
            <person name="Martin R."/>
            <person name="Neiman A.M."/>
            <person name="Nikolaou E."/>
            <person name="Quail M.A."/>
            <person name="Quinn J."/>
            <person name="Santos M.C."/>
            <person name="Schmitzberger F.F."/>
            <person name="Sherlock G."/>
            <person name="Shah P."/>
            <person name="Silverstein K.A."/>
            <person name="Skrzypek M.S."/>
            <person name="Soll D."/>
            <person name="Staggs R."/>
            <person name="Stansfield I."/>
            <person name="Stumpf M.P."/>
            <person name="Sudbery P.E."/>
            <person name="Srikantha T."/>
            <person name="Zeng Q."/>
            <person name="Berman J."/>
            <person name="Berriman M."/>
            <person name="Heitman J."/>
            <person name="Gow N.A."/>
            <person name="Lorenz M.C."/>
            <person name="Birren B.W."/>
            <person name="Kellis M."/>
            <person name="Cuomo C.A."/>
        </authorList>
    </citation>
    <scope>NUCLEOTIDE SEQUENCE [LARGE SCALE GENOMIC DNA]</scope>
    <source>
        <strain evidence="3">ATCC 11503 / BCRC 21390 / CBS 2605 / JCM 1781 / NBRC 1676 / NRRL YB-4239</strain>
    </source>
</reference>
<dbReference type="InParanoid" id="A5E132"/>
<feature type="compositionally biased region" description="Basic and acidic residues" evidence="1">
    <location>
        <begin position="114"/>
        <end position="165"/>
    </location>
</feature>
<dbReference type="AlphaFoldDB" id="A5E132"/>
<dbReference type="Proteomes" id="UP000001996">
    <property type="component" value="Unassembled WGS sequence"/>
</dbReference>
<dbReference type="GeneID" id="5232673"/>
<evidence type="ECO:0000313" key="3">
    <source>
        <dbReference type="Proteomes" id="UP000001996"/>
    </source>
</evidence>